<sequence>MHREETIEEFEKQFNELRNKGVKFYEVAVQDLYGHIRGRILKPEKPEDVLKGYRVDAYSIGFLPIEDSDAMLIPDPPTLKVYRTRMGLTAFLMGDLYKDGKPLDIYPRTLLREFSQSKSYKVLMGVELEFYLTKNHRPIDDGSYMYLSPYSNNSDFLAEAIIRAEEAGVAISATHHEVGPSQYEVLPKARTPLELADEVVFLKKLLWETAYEKGLEATFMPKPFKGLPGNGLHIHVSVHNGERNIAIEEGEITETGKRVVGGLLSYSSTFALLTNPTVNSYKRLAPGFEAPVYISWGRGNRTTMIRLPVGLKGLSGTIEYRLPDPAGNIYLKILSVLYSTVKGLEENLTPPPESNENVFEKNGLPRVPQSLGEAINIAQKSPSLPRDLKKLTEKMVELKTKEWDTYSRIAGNQNPQEITDWEIKEYFFL</sequence>
<dbReference type="InterPro" id="IPR014746">
    <property type="entry name" value="Gln_synth/guanido_kin_cat_dom"/>
</dbReference>
<evidence type="ECO:0000259" key="6">
    <source>
        <dbReference type="PROSITE" id="PS51987"/>
    </source>
</evidence>
<comment type="cofactor">
    <cofactor evidence="1">
        <name>Mg(2+)</name>
        <dbReference type="ChEBI" id="CHEBI:18420"/>
    </cofactor>
</comment>
<dbReference type="InterPro" id="IPR008146">
    <property type="entry name" value="Gln_synth_cat_dom"/>
</dbReference>
<accession>A0A3G1A4L7</accession>
<dbReference type="Gene3D" id="3.10.20.70">
    <property type="entry name" value="Glutamine synthetase, N-terminal domain"/>
    <property type="match status" value="1"/>
</dbReference>
<evidence type="ECO:0000256" key="1">
    <source>
        <dbReference type="ARBA" id="ARBA00001946"/>
    </source>
</evidence>
<dbReference type="AlphaFoldDB" id="A0A3G1A4L7"/>
<dbReference type="SUPFAM" id="SSF55931">
    <property type="entry name" value="Glutamine synthetase/guanido kinase"/>
    <property type="match status" value="1"/>
</dbReference>
<dbReference type="GeneID" id="25405858"/>
<proteinExistence type="inferred from homology"/>
<evidence type="ECO:0000313" key="8">
    <source>
        <dbReference type="Proteomes" id="UP000266720"/>
    </source>
</evidence>
<dbReference type="GO" id="GO:0004356">
    <property type="term" value="F:glutamine synthetase activity"/>
    <property type="evidence" value="ECO:0007669"/>
    <property type="project" value="UniProtKB-EC"/>
</dbReference>
<keyword evidence="3" id="KW-0460">Magnesium</keyword>
<dbReference type="PANTHER" id="PTHR43785">
    <property type="entry name" value="GAMMA-GLUTAMYLPUTRESCINE SYNTHETASE"/>
    <property type="match status" value="1"/>
</dbReference>
<organism evidence="7 8">
    <name type="scientific">Thermofilum adornatum 1505</name>
    <dbReference type="NCBI Taxonomy" id="697581"/>
    <lineage>
        <taxon>Archaea</taxon>
        <taxon>Thermoproteota</taxon>
        <taxon>Thermoprotei</taxon>
        <taxon>Thermofilales</taxon>
        <taxon>Thermofilaceae</taxon>
        <taxon>Thermofilum</taxon>
    </lineage>
</organism>
<name>A0A3G1A4L7_9CREN</name>
<evidence type="ECO:0000256" key="3">
    <source>
        <dbReference type="ARBA" id="ARBA00022842"/>
    </source>
</evidence>
<dbReference type="STRING" id="697581.TCARB_0400"/>
<dbReference type="Gene3D" id="3.30.590.10">
    <property type="entry name" value="Glutamine synthetase/guanido kinase, catalytic domain"/>
    <property type="match status" value="1"/>
</dbReference>
<feature type="domain" description="GS catalytic" evidence="6">
    <location>
        <begin position="107"/>
        <end position="429"/>
    </location>
</feature>
<dbReference type="Proteomes" id="UP000266720">
    <property type="component" value="Chromosome"/>
</dbReference>
<protein>
    <submittedName>
        <fullName evidence="7">Glutamine synthetase type I</fullName>
        <ecNumber evidence="7">6.3.1.2</ecNumber>
    </submittedName>
</protein>
<dbReference type="InterPro" id="IPR027303">
    <property type="entry name" value="Gln_synth_gly_rich_site"/>
</dbReference>
<dbReference type="PROSITE" id="PS51987">
    <property type="entry name" value="GS_CATALYTIC"/>
    <property type="match status" value="1"/>
</dbReference>
<gene>
    <name evidence="7" type="ORF">TCARB_0400</name>
</gene>
<dbReference type="InterPro" id="IPR036651">
    <property type="entry name" value="Gln_synt_N_sf"/>
</dbReference>
<keyword evidence="2 7" id="KW-0436">Ligase</keyword>
<dbReference type="SMART" id="SM01230">
    <property type="entry name" value="Gln-synt_C"/>
    <property type="match status" value="1"/>
</dbReference>
<dbReference type="RefSeq" id="WP_148684552.1">
    <property type="nucleotide sequence ID" value="NZ_CP007493.1"/>
</dbReference>
<evidence type="ECO:0000256" key="4">
    <source>
        <dbReference type="PROSITE-ProRule" id="PRU01331"/>
    </source>
</evidence>
<dbReference type="PROSITE" id="PS00181">
    <property type="entry name" value="GLNA_ATP"/>
    <property type="match status" value="1"/>
</dbReference>
<comment type="similarity">
    <text evidence="4 5">Belongs to the glutamine synthetase family.</text>
</comment>
<dbReference type="Pfam" id="PF00120">
    <property type="entry name" value="Gln-synt_C"/>
    <property type="match status" value="1"/>
</dbReference>
<reference evidence="8" key="1">
    <citation type="book" date="2010" name="EXTREMOPHILES" publisher="0:0-0">
        <title>Complete genome sequences of ten hyperthermophilic archaea reveal their metabolic capabilities and possible ecological roles.</title>
        <editorList>
            <person name="?"/>
        </editorList>
        <authorList>
            <person name="Ravin N.V."/>
            <person name="Mardanov A.V."/>
            <person name="Bonch-Osmolovskaya E.A."/>
            <person name="Skryabin K.G."/>
        </authorList>
    </citation>
    <scope>NUCLEOTIDE SEQUENCE [LARGE SCALE GENOMIC DNA]</scope>
    <source>
        <strain evidence="8">1505</strain>
    </source>
</reference>
<dbReference type="EC" id="6.3.1.2" evidence="7"/>
<dbReference type="KEGG" id="tcb:TCARB_0400"/>
<evidence type="ECO:0000256" key="2">
    <source>
        <dbReference type="ARBA" id="ARBA00022598"/>
    </source>
</evidence>
<dbReference type="GO" id="GO:0006542">
    <property type="term" value="P:glutamine biosynthetic process"/>
    <property type="evidence" value="ECO:0007669"/>
    <property type="project" value="InterPro"/>
</dbReference>
<evidence type="ECO:0000313" key="7">
    <source>
        <dbReference type="EMBL" id="AJB41472.1"/>
    </source>
</evidence>
<evidence type="ECO:0000256" key="5">
    <source>
        <dbReference type="RuleBase" id="RU000384"/>
    </source>
</evidence>
<dbReference type="EMBL" id="CP007493">
    <property type="protein sequence ID" value="AJB41472.1"/>
    <property type="molecule type" value="Genomic_DNA"/>
</dbReference>
<dbReference type="PANTHER" id="PTHR43785:SF12">
    <property type="entry name" value="TYPE-1 GLUTAMINE SYNTHETASE 2"/>
    <property type="match status" value="1"/>
</dbReference>
<dbReference type="SUPFAM" id="SSF54368">
    <property type="entry name" value="Glutamine synthetase, N-terminal domain"/>
    <property type="match status" value="1"/>
</dbReference>